<dbReference type="InterPro" id="IPR004161">
    <property type="entry name" value="EFTu-like_2"/>
</dbReference>
<keyword evidence="3" id="KW-0396">Initiation factor</keyword>
<evidence type="ECO:0000256" key="4">
    <source>
        <dbReference type="ARBA" id="ARBA00022741"/>
    </source>
</evidence>
<dbReference type="FunFam" id="2.40.30.10:FF:000008">
    <property type="entry name" value="Translation initiation factor IF-2"/>
    <property type="match status" value="1"/>
</dbReference>
<dbReference type="GO" id="GO:0005525">
    <property type="term" value="F:GTP binding"/>
    <property type="evidence" value="ECO:0007669"/>
    <property type="project" value="UniProtKB-KW"/>
</dbReference>
<feature type="domain" description="Translation initiation factor IF- 2" evidence="8">
    <location>
        <begin position="70"/>
        <end position="177"/>
    </location>
</feature>
<dbReference type="PANTHER" id="PTHR43381:SF5">
    <property type="entry name" value="TR-TYPE G DOMAIN-CONTAINING PROTEIN"/>
    <property type="match status" value="1"/>
</dbReference>
<keyword evidence="4" id="KW-0547">Nucleotide-binding</keyword>
<evidence type="ECO:0000256" key="6">
    <source>
        <dbReference type="ARBA" id="ARBA00023134"/>
    </source>
</evidence>
<dbReference type="FunFam" id="3.40.50.10050:FF:000001">
    <property type="entry name" value="Translation initiation factor IF-2"/>
    <property type="match status" value="1"/>
</dbReference>
<dbReference type="EMBL" id="UINC01102831">
    <property type="protein sequence ID" value="SVC64752.1"/>
    <property type="molecule type" value="Genomic_DNA"/>
</dbReference>
<dbReference type="SUPFAM" id="SSF52156">
    <property type="entry name" value="Initiation factor IF2/eIF5b, domain 3"/>
    <property type="match status" value="1"/>
</dbReference>
<organism evidence="10">
    <name type="scientific">marine metagenome</name>
    <dbReference type="NCBI Taxonomy" id="408172"/>
    <lineage>
        <taxon>unclassified sequences</taxon>
        <taxon>metagenomes</taxon>
        <taxon>ecological metagenomes</taxon>
    </lineage>
</organism>
<feature type="non-terminal residue" evidence="10">
    <location>
        <position position="1"/>
    </location>
</feature>
<dbReference type="InterPro" id="IPR053905">
    <property type="entry name" value="EF-G-like_DII"/>
</dbReference>
<comment type="similarity">
    <text evidence="2">Belongs to the TRAFAC class translation factor GTPase superfamily. Classic translation factor GTPase family. IF-2 subfamily.</text>
</comment>
<dbReference type="PROSITE" id="PS01176">
    <property type="entry name" value="IF2"/>
    <property type="match status" value="1"/>
</dbReference>
<comment type="subcellular location">
    <subcellularLocation>
        <location evidence="1">Cytoplasm</location>
    </subcellularLocation>
</comment>
<evidence type="ECO:0000256" key="2">
    <source>
        <dbReference type="ARBA" id="ARBA00007733"/>
    </source>
</evidence>
<evidence type="ECO:0000259" key="9">
    <source>
        <dbReference type="Pfam" id="PF22042"/>
    </source>
</evidence>
<dbReference type="AlphaFoldDB" id="A0A382NYG5"/>
<proteinExistence type="inferred from homology"/>
<keyword evidence="6" id="KW-0342">GTP-binding</keyword>
<feature type="domain" description="Elongation factor G-like" evidence="9">
    <location>
        <begin position="1"/>
        <end position="36"/>
    </location>
</feature>
<dbReference type="GO" id="GO:0003743">
    <property type="term" value="F:translation initiation factor activity"/>
    <property type="evidence" value="ECO:0007669"/>
    <property type="project" value="UniProtKB-KW"/>
</dbReference>
<dbReference type="Pfam" id="PF11987">
    <property type="entry name" value="IF-2"/>
    <property type="match status" value="1"/>
</dbReference>
<dbReference type="GO" id="GO:0003924">
    <property type="term" value="F:GTPase activity"/>
    <property type="evidence" value="ECO:0007669"/>
    <property type="project" value="InterPro"/>
</dbReference>
<dbReference type="Gene3D" id="2.40.30.10">
    <property type="entry name" value="Translation factors"/>
    <property type="match status" value="2"/>
</dbReference>
<evidence type="ECO:0000256" key="1">
    <source>
        <dbReference type="ARBA" id="ARBA00004496"/>
    </source>
</evidence>
<accession>A0A382NYG5</accession>
<gene>
    <name evidence="10" type="ORF">METZ01_LOCUS317606</name>
</gene>
<dbReference type="InterPro" id="IPR009000">
    <property type="entry name" value="Transl_B-barrel_sf"/>
</dbReference>
<dbReference type="CDD" id="cd03692">
    <property type="entry name" value="mtIF2_IVc"/>
    <property type="match status" value="1"/>
</dbReference>
<evidence type="ECO:0000259" key="7">
    <source>
        <dbReference type="Pfam" id="PF03144"/>
    </source>
</evidence>
<sequence length="286" mass="31365">ALINDAGEQVKEAGPSTPVQLLGLNEVADAGDEIMVAPTERLASRVAERRSHHRRQTGLGRDAHALSGGARLEDIFEQIQKGEAANLNLVVKADMHGSLEAVSESLRKLEREDVKLSFVHRGVGRISENDIQLAATTNATIIGFNVRPERKARDLAGEEHVEIRSYEVIYELIGDIEAAMLGLLAPEYEEIVTGDAEVREIFSVPKIGKIAGCYATNGTIARGSKVRFLREGTIIWKGEVSSLRRFKDDVKEVQAGFECGIGLSDFQDLKAGDVIETYEEREIART</sequence>
<protein>
    <submittedName>
        <fullName evidence="10">Uncharacterized protein</fullName>
    </submittedName>
</protein>
<dbReference type="InterPro" id="IPR000178">
    <property type="entry name" value="TF_IF2_bacterial-like"/>
</dbReference>
<reference evidence="10" key="1">
    <citation type="submission" date="2018-05" db="EMBL/GenBank/DDBJ databases">
        <authorList>
            <person name="Lanie J.A."/>
            <person name="Ng W.-L."/>
            <person name="Kazmierczak K.M."/>
            <person name="Andrzejewski T.M."/>
            <person name="Davidsen T.M."/>
            <person name="Wayne K.J."/>
            <person name="Tettelin H."/>
            <person name="Glass J.I."/>
            <person name="Rusch D."/>
            <person name="Podicherti R."/>
            <person name="Tsui H.-C.T."/>
            <person name="Winkler M.E."/>
        </authorList>
    </citation>
    <scope>NUCLEOTIDE SEQUENCE</scope>
</reference>
<name>A0A382NYG5_9ZZZZ</name>
<dbReference type="GO" id="GO:0005829">
    <property type="term" value="C:cytosol"/>
    <property type="evidence" value="ECO:0007669"/>
    <property type="project" value="TreeGrafter"/>
</dbReference>
<dbReference type="SUPFAM" id="SSF50447">
    <property type="entry name" value="Translation proteins"/>
    <property type="match status" value="2"/>
</dbReference>
<keyword evidence="5" id="KW-0648">Protein biosynthesis</keyword>
<dbReference type="Gene3D" id="3.40.50.10050">
    <property type="entry name" value="Translation initiation factor IF- 2, domain 3"/>
    <property type="match status" value="1"/>
</dbReference>
<evidence type="ECO:0000256" key="5">
    <source>
        <dbReference type="ARBA" id="ARBA00022917"/>
    </source>
</evidence>
<dbReference type="PANTHER" id="PTHR43381">
    <property type="entry name" value="TRANSLATION INITIATION FACTOR IF-2-RELATED"/>
    <property type="match status" value="1"/>
</dbReference>
<dbReference type="Pfam" id="PF03144">
    <property type="entry name" value="GTP_EFTU_D2"/>
    <property type="match status" value="1"/>
</dbReference>
<dbReference type="InterPro" id="IPR015760">
    <property type="entry name" value="TIF_IF2"/>
</dbReference>
<dbReference type="InterPro" id="IPR023115">
    <property type="entry name" value="TIF_IF2_dom3"/>
</dbReference>
<evidence type="ECO:0000313" key="10">
    <source>
        <dbReference type="EMBL" id="SVC64752.1"/>
    </source>
</evidence>
<feature type="domain" description="Translation elongation factor EFTu-like" evidence="7">
    <location>
        <begin position="208"/>
        <end position="275"/>
    </location>
</feature>
<dbReference type="Pfam" id="PF22042">
    <property type="entry name" value="EF-G_D2"/>
    <property type="match status" value="1"/>
</dbReference>
<dbReference type="InterPro" id="IPR036925">
    <property type="entry name" value="TIF_IF2_dom3_sf"/>
</dbReference>
<evidence type="ECO:0000256" key="3">
    <source>
        <dbReference type="ARBA" id="ARBA00022540"/>
    </source>
</evidence>
<evidence type="ECO:0000259" key="8">
    <source>
        <dbReference type="Pfam" id="PF11987"/>
    </source>
</evidence>